<dbReference type="Proteomes" id="UP000246375">
    <property type="component" value="Unassembled WGS sequence"/>
</dbReference>
<dbReference type="Proteomes" id="UP000476281">
    <property type="component" value="Unassembled WGS sequence"/>
</dbReference>
<dbReference type="NCBIfam" id="NF008002">
    <property type="entry name" value="PRK10727.1"/>
    <property type="match status" value="1"/>
</dbReference>
<accession>A0A3L9PK07</accession>
<dbReference type="EMBL" id="WBSZ01000320">
    <property type="protein sequence ID" value="KAB2520657.1"/>
    <property type="molecule type" value="Genomic_DNA"/>
</dbReference>
<gene>
    <name evidence="7" type="primary">galR</name>
    <name evidence="9" type="ORF">B9Q30_14125</name>
    <name evidence="11" type="ORF">C1O12_15975</name>
    <name evidence="10" type="ORF">CGZ54_13025</name>
    <name evidence="12" type="ORF">DL189_04875</name>
    <name evidence="8" type="ORF">F9C29_11540</name>
    <name evidence="14" type="ORF">FZC81_05060</name>
    <name evidence="13" type="ORF">SAMEA2273187_02433</name>
    <name evidence="7" type="ORF">SAMEA2273352_03560</name>
</gene>
<dbReference type="PRINTS" id="PR00036">
    <property type="entry name" value="HTHLACI"/>
</dbReference>
<dbReference type="GO" id="GO:0003700">
    <property type="term" value="F:DNA-binding transcription factor activity"/>
    <property type="evidence" value="ECO:0007669"/>
    <property type="project" value="TreeGrafter"/>
</dbReference>
<proteinExistence type="predicted"/>
<dbReference type="EMBL" id="VTDZ01000014">
    <property type="protein sequence ID" value="TYS17351.1"/>
    <property type="molecule type" value="Genomic_DNA"/>
</dbReference>
<reference evidence="11 19" key="4">
    <citation type="submission" date="2018-01" db="EMBL/GenBank/DDBJ databases">
        <title>Geographic spread and resistance mechanisms of dominant carbapenem-resistant Enterobacter cloacae complex clones ST171 and ST78.</title>
        <authorList>
            <person name="Gomez-Simmonds A."/>
            <person name="Annavajhala M.K."/>
            <person name="Wang Z."/>
            <person name="Macesic N."/>
            <person name="Hu Y."/>
            <person name="Giddins M.J."/>
            <person name="O'Malley A."/>
            <person name="Toussaint N.C."/>
            <person name="Whittier S."/>
            <person name="Torres V.J."/>
            <person name="Uhlemann A.-C."/>
        </authorList>
    </citation>
    <scope>NUCLEOTIDE SEQUENCE [LARGE SCALE GENOMIC DNA]</scope>
    <source>
        <strain evidence="11 19">78</strain>
    </source>
</reference>
<dbReference type="InterPro" id="IPR046335">
    <property type="entry name" value="LacI/GalR-like_sensor"/>
</dbReference>
<evidence type="ECO:0000313" key="19">
    <source>
        <dbReference type="Proteomes" id="UP000244004"/>
    </source>
</evidence>
<comment type="caution">
    <text evidence="9">The sequence shown here is derived from an EMBL/GenBank/DDBJ whole genome shotgun (WGS) entry which is preliminary data.</text>
</comment>
<evidence type="ECO:0000313" key="21">
    <source>
        <dbReference type="Proteomes" id="UP000322612"/>
    </source>
</evidence>
<dbReference type="Gene3D" id="3.40.50.2300">
    <property type="match status" value="2"/>
</dbReference>
<dbReference type="AlphaFoldDB" id="A0A145RNZ6"/>
<dbReference type="SUPFAM" id="SSF53822">
    <property type="entry name" value="Periplasmic binding protein-like I"/>
    <property type="match status" value="1"/>
</dbReference>
<dbReference type="EMBL" id="NMVR01000022">
    <property type="protein sequence ID" value="PJG39139.1"/>
    <property type="molecule type" value="Genomic_DNA"/>
</dbReference>
<dbReference type="SUPFAM" id="SSF47413">
    <property type="entry name" value="lambda repressor-like DNA-binding domains"/>
    <property type="match status" value="1"/>
</dbReference>
<feature type="domain" description="HTH lacI-type" evidence="6">
    <location>
        <begin position="2"/>
        <end position="56"/>
    </location>
</feature>
<dbReference type="EMBL" id="PNXT01000001">
    <property type="protein sequence ID" value="PTX89793.1"/>
    <property type="molecule type" value="Genomic_DNA"/>
</dbReference>
<organism evidence="9 17">
    <name type="scientific">Enterobacter hormaechei</name>
    <dbReference type="NCBI Taxonomy" id="158836"/>
    <lineage>
        <taxon>Bacteria</taxon>
        <taxon>Pseudomonadati</taxon>
        <taxon>Pseudomonadota</taxon>
        <taxon>Gammaproteobacteria</taxon>
        <taxon>Enterobacterales</taxon>
        <taxon>Enterobacteriaceae</taxon>
        <taxon>Enterobacter</taxon>
        <taxon>Enterobacter cloacae complex</taxon>
    </lineage>
</organism>
<dbReference type="Pfam" id="PF00356">
    <property type="entry name" value="LacI"/>
    <property type="match status" value="1"/>
</dbReference>
<reference evidence="14 21" key="6">
    <citation type="submission" date="2019-08" db="EMBL/GenBank/DDBJ databases">
        <title>Whole genome sequence analysis of bacterial isolates in patients.</title>
        <authorList>
            <person name="Jeong K.C."/>
        </authorList>
    </citation>
    <scope>NUCLEOTIDE SEQUENCE [LARGE SCALE GENOMIC DNA]</scope>
    <source>
        <strain evidence="14 21">KCJ3K342</strain>
    </source>
</reference>
<comment type="subunit">
    <text evidence="1">Homodimer.</text>
</comment>
<sequence>MATIKDVARLAGVSVATVSRVINNSPKASDASRQAVQDAMENLNYHPNANARALAQQSTETIGLVVGDVSDPFFGAMVKAVEQVSYHTGNFLLIGNGYHNEQKERQAIEQLIRHRCAALVVHAKMIPDAELIHLMKQMPGMVIINRIIPGFETRCVALDDRYGAWLATRHLIQQGHTRIGYLCSNHPISDAEDRLQGYYDALREAGLPCNDRLVAYGEPDESGGEQAMTELLGRGRNFTAVASYNDSMAAGAMGVLNDNGIDVPAEISLIGFDDVLVSRYVRPRLTTVRYPIVTMATQAAELALALAEHRPPPEITHLFSPTLVRRHSVVSPAEAVSEQR</sequence>
<dbReference type="EMBL" id="NEEW01000006">
    <property type="protein sequence ID" value="PJD84285.1"/>
    <property type="molecule type" value="Genomic_DNA"/>
</dbReference>
<dbReference type="EMBL" id="FKEV01000007">
    <property type="protein sequence ID" value="SAE36370.1"/>
    <property type="molecule type" value="Genomic_DNA"/>
</dbReference>
<evidence type="ECO:0000259" key="6">
    <source>
        <dbReference type="PROSITE" id="PS50932"/>
    </source>
</evidence>
<dbReference type="EMBL" id="FJYW01000008">
    <property type="protein sequence ID" value="CZX85411.1"/>
    <property type="molecule type" value="Genomic_DNA"/>
</dbReference>
<dbReference type="Pfam" id="PF13377">
    <property type="entry name" value="Peripla_BP_3"/>
    <property type="match status" value="1"/>
</dbReference>
<evidence type="ECO:0000313" key="18">
    <source>
        <dbReference type="Proteomes" id="UP000231328"/>
    </source>
</evidence>
<dbReference type="Proteomes" id="UP000231328">
    <property type="component" value="Unassembled WGS sequence"/>
</dbReference>
<name>A0A145RNZ6_9ENTR</name>
<evidence type="ECO:0000313" key="9">
    <source>
        <dbReference type="EMBL" id="PJD84285.1"/>
    </source>
</evidence>
<evidence type="ECO:0000313" key="14">
    <source>
        <dbReference type="EMBL" id="TYS17351.1"/>
    </source>
</evidence>
<accession>A0A145RNZ6</accession>
<dbReference type="Proteomes" id="UP000076205">
    <property type="component" value="Unassembled WGS sequence"/>
</dbReference>
<dbReference type="InterPro" id="IPR028082">
    <property type="entry name" value="Peripla_BP_I"/>
</dbReference>
<reference evidence="10 18" key="3">
    <citation type="submission" date="2017-07" db="EMBL/GenBank/DDBJ databases">
        <title>Draft genome sequence of Enterobacter cloacae ST128, a clinical strain coproducing KPC-2 and NDM-1 carbapenemases.</title>
        <authorList>
            <person name="Li X."/>
        </authorList>
    </citation>
    <scope>NUCLEOTIDE SEQUENCE [LARGE SCALE GENOMIC DNA]</scope>
    <source>
        <strain evidence="10 18">HBY</strain>
    </source>
</reference>
<keyword evidence="2" id="KW-0678">Repressor</keyword>
<evidence type="ECO:0000256" key="2">
    <source>
        <dbReference type="ARBA" id="ARBA00022491"/>
    </source>
</evidence>
<dbReference type="InterPro" id="IPR010982">
    <property type="entry name" value="Lambda_DNA-bd_dom_sf"/>
</dbReference>
<evidence type="ECO:0000313" key="22">
    <source>
        <dbReference type="Proteomes" id="UP000476281"/>
    </source>
</evidence>
<dbReference type="Proteomes" id="UP000322612">
    <property type="component" value="Unassembled WGS sequence"/>
</dbReference>
<reference evidence="8 22" key="7">
    <citation type="submission" date="2019-09" db="EMBL/GenBank/DDBJ databases">
        <title>Reversal of blaTEM antimicrobial resistance by CRISPR-Cas9 in clinical E. coli and other Enterobacteriaceae strains.</title>
        <authorList>
            <person name="Tagliaferri T."/>
            <person name="Guimaraes N."/>
            <person name="Pereira M."/>
            <person name="Felicori L."/>
            <person name="Horz H.-P."/>
            <person name="Santos S."/>
            <person name="Mendes T."/>
        </authorList>
    </citation>
    <scope>NUCLEOTIDE SEQUENCE [LARGE SCALE GENOMIC DNA]</scope>
    <source>
        <strain evidence="8 22">E2_blaTEM_MG</strain>
    </source>
</reference>
<dbReference type="OrthoDB" id="9798934at2"/>
<reference evidence="9 17" key="2">
    <citation type="journal article" date="2017" name="J. Antimicrob. Chemother.">
        <title>Characterization of the population structure, drug resistance mechanisms and plasmids of the community-associated Enterobacter cloacae complex in China.</title>
        <authorList>
            <person name="Zhou K."/>
            <person name="Yu W."/>
            <person name="Cao X."/>
            <person name="Shen P."/>
            <person name="Lu H."/>
            <person name="Luo Q."/>
            <person name="Rossen J.W.A."/>
            <person name="Xiao Y."/>
        </authorList>
    </citation>
    <scope>NUCLEOTIDE SEQUENCE [LARGE SCALE GENOMIC DNA]</scope>
    <source>
        <strain evidence="9 17">ECC904</strain>
    </source>
</reference>
<dbReference type="PANTHER" id="PTHR30146">
    <property type="entry name" value="LACI-RELATED TRANSCRIPTIONAL REPRESSOR"/>
    <property type="match status" value="1"/>
</dbReference>
<evidence type="ECO:0000313" key="15">
    <source>
        <dbReference type="Proteomes" id="UP000076205"/>
    </source>
</evidence>
<reference evidence="15 16" key="1">
    <citation type="submission" date="2016-03" db="EMBL/GenBank/DDBJ databases">
        <authorList>
            <consortium name="Pathogen Informatics"/>
        </authorList>
    </citation>
    <scope>NUCLEOTIDE SEQUENCE [LARGE SCALE GENOMIC DNA]</scope>
    <source>
        <strain evidence="7">E1424</strain>
        <strain evidence="15">e1424</strain>
        <strain evidence="13">E552</strain>
        <strain evidence="16">e552</strain>
    </source>
</reference>
<dbReference type="KEGG" id="ehm:AB284_07605"/>
<evidence type="ECO:0000256" key="5">
    <source>
        <dbReference type="ARBA" id="ARBA00023163"/>
    </source>
</evidence>
<dbReference type="GeneID" id="99707256"/>
<reference evidence="12 20" key="5">
    <citation type="submission" date="2018-05" db="EMBL/GenBank/DDBJ databases">
        <title>Evaluation of testing and processing parameters for the GenePOC Carba assay.</title>
        <authorList>
            <person name="Walsh T.R."/>
        </authorList>
    </citation>
    <scope>NUCLEOTIDE SEQUENCE [LARGE SCALE GENOMIC DNA]</scope>
    <source>
        <strain evidence="12 20">PECIMP</strain>
    </source>
</reference>
<dbReference type="PROSITE" id="PS00356">
    <property type="entry name" value="HTH_LACI_1"/>
    <property type="match status" value="1"/>
</dbReference>
<dbReference type="CDD" id="cd01392">
    <property type="entry name" value="HTH_LacI"/>
    <property type="match status" value="1"/>
</dbReference>
<dbReference type="Proteomes" id="UP000077295">
    <property type="component" value="Unassembled WGS sequence"/>
</dbReference>
<dbReference type="EMBL" id="QHMI01000003">
    <property type="protein sequence ID" value="PXB42425.1"/>
    <property type="molecule type" value="Genomic_DNA"/>
</dbReference>
<dbReference type="Proteomes" id="UP000244004">
    <property type="component" value="Unassembled WGS sequence"/>
</dbReference>
<keyword evidence="4" id="KW-0238">DNA-binding</keyword>
<dbReference type="Proteomes" id="UP000229974">
    <property type="component" value="Unassembled WGS sequence"/>
</dbReference>
<dbReference type="PANTHER" id="PTHR30146:SF98">
    <property type="entry name" value="HTH-TYPE TRANSCRIPTIONAL REGULATOR GALR"/>
    <property type="match status" value="1"/>
</dbReference>
<dbReference type="CDD" id="cd06270">
    <property type="entry name" value="PBP1_GalS-like"/>
    <property type="match status" value="1"/>
</dbReference>
<dbReference type="GO" id="GO:0000976">
    <property type="term" value="F:transcription cis-regulatory region binding"/>
    <property type="evidence" value="ECO:0007669"/>
    <property type="project" value="TreeGrafter"/>
</dbReference>
<evidence type="ECO:0000313" key="8">
    <source>
        <dbReference type="EMBL" id="KAB2520657.1"/>
    </source>
</evidence>
<evidence type="ECO:0000313" key="17">
    <source>
        <dbReference type="Proteomes" id="UP000229974"/>
    </source>
</evidence>
<keyword evidence="3" id="KW-0805">Transcription regulation</keyword>
<dbReference type="FunFam" id="1.10.260.40:FF:000002">
    <property type="entry name" value="HTH-type transcriptional repressor PurR"/>
    <property type="match status" value="1"/>
</dbReference>
<evidence type="ECO:0000256" key="1">
    <source>
        <dbReference type="ARBA" id="ARBA00011738"/>
    </source>
</evidence>
<keyword evidence="5" id="KW-0804">Transcription</keyword>
<dbReference type="FunFam" id="3.40.50.2300:FF:000048">
    <property type="entry name" value="HTH-type transcriptional regulator GalR"/>
    <property type="match status" value="1"/>
</dbReference>
<evidence type="ECO:0000313" key="10">
    <source>
        <dbReference type="EMBL" id="PJG39139.1"/>
    </source>
</evidence>
<dbReference type="SMART" id="SM00354">
    <property type="entry name" value="HTH_LACI"/>
    <property type="match status" value="1"/>
</dbReference>
<evidence type="ECO:0000313" key="11">
    <source>
        <dbReference type="EMBL" id="PTX89793.1"/>
    </source>
</evidence>
<evidence type="ECO:0000256" key="4">
    <source>
        <dbReference type="ARBA" id="ARBA00023125"/>
    </source>
</evidence>
<dbReference type="Gene3D" id="1.10.260.40">
    <property type="entry name" value="lambda repressor-like DNA-binding domains"/>
    <property type="match status" value="1"/>
</dbReference>
<evidence type="ECO:0000313" key="7">
    <source>
        <dbReference type="EMBL" id="CZX85411.1"/>
    </source>
</evidence>
<evidence type="ECO:0000313" key="13">
    <source>
        <dbReference type="EMBL" id="SAE36370.1"/>
    </source>
</evidence>
<dbReference type="PROSITE" id="PS50932">
    <property type="entry name" value="HTH_LACI_2"/>
    <property type="match status" value="1"/>
</dbReference>
<evidence type="ECO:0000313" key="16">
    <source>
        <dbReference type="Proteomes" id="UP000077295"/>
    </source>
</evidence>
<protein>
    <submittedName>
        <fullName evidence="7 8 9">Transcriptional regulator GalR</fullName>
    </submittedName>
</protein>
<evidence type="ECO:0000256" key="3">
    <source>
        <dbReference type="ARBA" id="ARBA00023015"/>
    </source>
</evidence>
<evidence type="ECO:0000313" key="20">
    <source>
        <dbReference type="Proteomes" id="UP000246375"/>
    </source>
</evidence>
<dbReference type="RefSeq" id="WP_003862806.1">
    <property type="nucleotide sequence ID" value="NZ_AMGJ01000013.1"/>
</dbReference>
<dbReference type="InterPro" id="IPR000843">
    <property type="entry name" value="HTH_LacI"/>
</dbReference>
<evidence type="ECO:0000313" key="12">
    <source>
        <dbReference type="EMBL" id="PXB42425.1"/>
    </source>
</evidence>
<accession>A0A331VB17</accession>